<comment type="caution">
    <text evidence="1">The sequence shown here is derived from an EMBL/GenBank/DDBJ whole genome shotgun (WGS) entry which is preliminary data.</text>
</comment>
<keyword evidence="2" id="KW-1185">Reference proteome</keyword>
<accession>A0AAV7LPX8</accession>
<name>A0AAV7LPX8_PLEWA</name>
<protein>
    <submittedName>
        <fullName evidence="1">Uncharacterized protein</fullName>
    </submittedName>
</protein>
<gene>
    <name evidence="1" type="ORF">NDU88_006700</name>
</gene>
<reference evidence="1" key="1">
    <citation type="journal article" date="2022" name="bioRxiv">
        <title>Sequencing and chromosome-scale assembly of the giantPleurodeles waltlgenome.</title>
        <authorList>
            <person name="Brown T."/>
            <person name="Elewa A."/>
            <person name="Iarovenko S."/>
            <person name="Subramanian E."/>
            <person name="Araus A.J."/>
            <person name="Petzold A."/>
            <person name="Susuki M."/>
            <person name="Suzuki K.-i.T."/>
            <person name="Hayashi T."/>
            <person name="Toyoda A."/>
            <person name="Oliveira C."/>
            <person name="Osipova E."/>
            <person name="Leigh N.D."/>
            <person name="Simon A."/>
            <person name="Yun M.H."/>
        </authorList>
    </citation>
    <scope>NUCLEOTIDE SEQUENCE</scope>
    <source>
        <strain evidence="1">20211129_DDA</strain>
        <tissue evidence="1">Liver</tissue>
    </source>
</reference>
<organism evidence="1 2">
    <name type="scientific">Pleurodeles waltl</name>
    <name type="common">Iberian ribbed newt</name>
    <dbReference type="NCBI Taxonomy" id="8319"/>
    <lineage>
        <taxon>Eukaryota</taxon>
        <taxon>Metazoa</taxon>
        <taxon>Chordata</taxon>
        <taxon>Craniata</taxon>
        <taxon>Vertebrata</taxon>
        <taxon>Euteleostomi</taxon>
        <taxon>Amphibia</taxon>
        <taxon>Batrachia</taxon>
        <taxon>Caudata</taxon>
        <taxon>Salamandroidea</taxon>
        <taxon>Salamandridae</taxon>
        <taxon>Pleurodelinae</taxon>
        <taxon>Pleurodeles</taxon>
    </lineage>
</organism>
<dbReference type="AlphaFoldDB" id="A0AAV7LPX8"/>
<dbReference type="Proteomes" id="UP001066276">
    <property type="component" value="Chromosome 11"/>
</dbReference>
<sequence length="106" mass="11217">MPGNPLRGCSRSGTAPLVIPTCAGITCNDRKDESIEEKTRARHLGRSLSAAAACSTPPGRLSNSDVLHYIGQQVALPHNSAFLLQSRSQIFPVTRPAAASVYSQAD</sequence>
<evidence type="ECO:0000313" key="2">
    <source>
        <dbReference type="Proteomes" id="UP001066276"/>
    </source>
</evidence>
<evidence type="ECO:0000313" key="1">
    <source>
        <dbReference type="EMBL" id="KAJ1093600.1"/>
    </source>
</evidence>
<proteinExistence type="predicted"/>
<dbReference type="EMBL" id="JANPWB010000015">
    <property type="protein sequence ID" value="KAJ1093600.1"/>
    <property type="molecule type" value="Genomic_DNA"/>
</dbReference>